<dbReference type="AlphaFoldDB" id="A0AAV4RPA6"/>
<accession>A0AAV4RPA6</accession>
<sequence>MQGPPPVFPERDGLSMIYSNINSETRRPSVIGRFREGGTHASGNCFATSLGDPPPVFLEWAGLSMIYSNIHSETRRQAVIGRFKEGGTDYLSKVLTIYQK</sequence>
<dbReference type="Proteomes" id="UP001054837">
    <property type="component" value="Unassembled WGS sequence"/>
</dbReference>
<dbReference type="EMBL" id="BPLQ01006362">
    <property type="protein sequence ID" value="GIY21942.1"/>
    <property type="molecule type" value="Genomic_DNA"/>
</dbReference>
<gene>
    <name evidence="1" type="ORF">CDAR_238601</name>
</gene>
<keyword evidence="2" id="KW-1185">Reference proteome</keyword>
<reference evidence="1 2" key="1">
    <citation type="submission" date="2021-06" db="EMBL/GenBank/DDBJ databases">
        <title>Caerostris darwini draft genome.</title>
        <authorList>
            <person name="Kono N."/>
            <person name="Arakawa K."/>
        </authorList>
    </citation>
    <scope>NUCLEOTIDE SEQUENCE [LARGE SCALE GENOMIC DNA]</scope>
</reference>
<organism evidence="1 2">
    <name type="scientific">Caerostris darwini</name>
    <dbReference type="NCBI Taxonomy" id="1538125"/>
    <lineage>
        <taxon>Eukaryota</taxon>
        <taxon>Metazoa</taxon>
        <taxon>Ecdysozoa</taxon>
        <taxon>Arthropoda</taxon>
        <taxon>Chelicerata</taxon>
        <taxon>Arachnida</taxon>
        <taxon>Araneae</taxon>
        <taxon>Araneomorphae</taxon>
        <taxon>Entelegynae</taxon>
        <taxon>Araneoidea</taxon>
        <taxon>Araneidae</taxon>
        <taxon>Caerostris</taxon>
    </lineage>
</organism>
<protein>
    <submittedName>
        <fullName evidence="1">Uncharacterized protein</fullName>
    </submittedName>
</protein>
<evidence type="ECO:0000313" key="1">
    <source>
        <dbReference type="EMBL" id="GIY21942.1"/>
    </source>
</evidence>
<comment type="caution">
    <text evidence="1">The sequence shown here is derived from an EMBL/GenBank/DDBJ whole genome shotgun (WGS) entry which is preliminary data.</text>
</comment>
<name>A0AAV4RPA6_9ARAC</name>
<evidence type="ECO:0000313" key="2">
    <source>
        <dbReference type="Proteomes" id="UP001054837"/>
    </source>
</evidence>
<proteinExistence type="predicted"/>